<dbReference type="OrthoDB" id="961366at2"/>
<reference evidence="2 3" key="1">
    <citation type="submission" date="2018-06" db="EMBL/GenBank/DDBJ databases">
        <title>Chryseolinea flavus sp. nov., a member of the phylum Bacteroidetes isolated from soil.</title>
        <authorList>
            <person name="Li Y."/>
            <person name="Wang J."/>
        </authorList>
    </citation>
    <scope>NUCLEOTIDE SEQUENCE [LARGE SCALE GENOMIC DNA]</scope>
    <source>
        <strain evidence="2 3">SDU1-6</strain>
    </source>
</reference>
<dbReference type="AlphaFoldDB" id="A0A364Y025"/>
<name>A0A364Y025_9BACT</name>
<evidence type="ECO:0000313" key="2">
    <source>
        <dbReference type="EMBL" id="RAV99610.1"/>
    </source>
</evidence>
<organism evidence="2 3">
    <name type="scientific">Pseudochryseolinea flava</name>
    <dbReference type="NCBI Taxonomy" id="2059302"/>
    <lineage>
        <taxon>Bacteria</taxon>
        <taxon>Pseudomonadati</taxon>
        <taxon>Bacteroidota</taxon>
        <taxon>Cytophagia</taxon>
        <taxon>Cytophagales</taxon>
        <taxon>Fulvivirgaceae</taxon>
        <taxon>Pseudochryseolinea</taxon>
    </lineage>
</organism>
<dbReference type="Proteomes" id="UP000251889">
    <property type="component" value="Unassembled WGS sequence"/>
</dbReference>
<accession>A0A364Y025</accession>
<comment type="caution">
    <text evidence="2">The sequence shown here is derived from an EMBL/GenBank/DDBJ whole genome shotgun (WGS) entry which is preliminary data.</text>
</comment>
<keyword evidence="1" id="KW-1133">Transmembrane helix</keyword>
<evidence type="ECO:0000313" key="3">
    <source>
        <dbReference type="Proteomes" id="UP000251889"/>
    </source>
</evidence>
<feature type="transmembrane region" description="Helical" evidence="1">
    <location>
        <begin position="114"/>
        <end position="136"/>
    </location>
</feature>
<keyword evidence="1" id="KW-0812">Transmembrane</keyword>
<gene>
    <name evidence="2" type="ORF">DQQ10_18595</name>
</gene>
<dbReference type="RefSeq" id="WP_112748397.1">
    <property type="nucleotide sequence ID" value="NZ_QMFY01000010.1"/>
</dbReference>
<feature type="transmembrane region" description="Helical" evidence="1">
    <location>
        <begin position="214"/>
        <end position="235"/>
    </location>
</feature>
<proteinExistence type="predicted"/>
<feature type="transmembrane region" description="Helical" evidence="1">
    <location>
        <begin position="85"/>
        <end position="108"/>
    </location>
</feature>
<keyword evidence="1" id="KW-0472">Membrane</keyword>
<evidence type="ECO:0008006" key="4">
    <source>
        <dbReference type="Google" id="ProtNLM"/>
    </source>
</evidence>
<dbReference type="EMBL" id="QMFY01000010">
    <property type="protein sequence ID" value="RAV99610.1"/>
    <property type="molecule type" value="Genomic_DNA"/>
</dbReference>
<protein>
    <recommendedName>
        <fullName evidence="4">Two pore domain potassium channel family protein</fullName>
    </recommendedName>
</protein>
<sequence length="250" mass="27875">MLNSFFNKSRAAADTEKQKDYRNIVFIQIIIIVFGLTLSGHVIEDTKTPEAKLVITIFSIFGLTYSFLLWDLLRNFTNSKTLIRIYLLLLFGSIGVGLLVEFPYYTFIDVPDRRIILLLVHAMLFVTEVIIISFAIRDIFSGEYLTPDKLWGSACVFLMIGISFGSLYDLICLIKPGSLNPRLAIGFPNYSECVTYSLAILGGMDPGQPEASRLIRNIGILEAVWGNLFVVLVIGKLMGLPRPPKPGDAA</sequence>
<evidence type="ECO:0000256" key="1">
    <source>
        <dbReference type="SAM" id="Phobius"/>
    </source>
</evidence>
<feature type="transmembrane region" description="Helical" evidence="1">
    <location>
        <begin position="53"/>
        <end position="73"/>
    </location>
</feature>
<feature type="transmembrane region" description="Helical" evidence="1">
    <location>
        <begin position="148"/>
        <end position="168"/>
    </location>
</feature>
<keyword evidence="3" id="KW-1185">Reference proteome</keyword>
<feature type="transmembrane region" description="Helical" evidence="1">
    <location>
        <begin position="21"/>
        <end position="41"/>
    </location>
</feature>